<sequence length="325" mass="36842">MMQPFVLEHIFQQQRFCHPDSPHNSEPCLRYFDLDVTERIASFASNMELNFDKEGMQLTDQITFSLKAPPDQAPLAVIFPGYSMHATDMVFYASWLNDLGFFPIIADGPTYQTPFDFGQGYASQLALALSTRYPDRPVLLLGFSMGASSLEPFISQHQKVLGAIAIAPMQDFQATGRAVFERARQRRVLLRLLPEAAIEQALANILNKIQLTADQLDFNHSASRLPTPLLVISGELDWISPPANLEAGASFTHIQLPYQFHESLLHPWPEIRQETLRWLESEQLPFQLVHQKSKSSSPATTKQLIYLTFKTLYIHLDQSCYSLNV</sequence>
<dbReference type="Proteomes" id="UP001236258">
    <property type="component" value="Unassembled WGS sequence"/>
</dbReference>
<dbReference type="InterPro" id="IPR029058">
    <property type="entry name" value="AB_hydrolase_fold"/>
</dbReference>
<evidence type="ECO:0000313" key="1">
    <source>
        <dbReference type="EMBL" id="MDP4530073.1"/>
    </source>
</evidence>
<reference evidence="1 2" key="1">
    <citation type="submission" date="2023-08" db="EMBL/GenBank/DDBJ databases">
        <authorList>
            <person name="Joshi A."/>
            <person name="Thite S."/>
        </authorList>
    </citation>
    <scope>NUCLEOTIDE SEQUENCE [LARGE SCALE GENOMIC DNA]</scope>
    <source>
        <strain evidence="1 2">1E1</strain>
    </source>
</reference>
<organism evidence="1 2">
    <name type="scientific">Alkalimonas delamerensis</name>
    <dbReference type="NCBI Taxonomy" id="265981"/>
    <lineage>
        <taxon>Bacteria</taxon>
        <taxon>Pseudomonadati</taxon>
        <taxon>Pseudomonadota</taxon>
        <taxon>Gammaproteobacteria</taxon>
        <taxon>Alkalimonas</taxon>
    </lineage>
</organism>
<keyword evidence="2" id="KW-1185">Reference proteome</keyword>
<dbReference type="SUPFAM" id="SSF53474">
    <property type="entry name" value="alpha/beta-Hydrolases"/>
    <property type="match status" value="1"/>
</dbReference>
<name>A0ABT9GSX5_9GAMM</name>
<comment type="caution">
    <text evidence="1">The sequence shown here is derived from an EMBL/GenBank/DDBJ whole genome shotgun (WGS) entry which is preliminary data.</text>
</comment>
<evidence type="ECO:0000313" key="2">
    <source>
        <dbReference type="Proteomes" id="UP001236258"/>
    </source>
</evidence>
<dbReference type="RefSeq" id="WP_305946118.1">
    <property type="nucleotide sequence ID" value="NZ_JAUZVY010000006.1"/>
</dbReference>
<protein>
    <recommendedName>
        <fullName evidence="3">Serine aminopeptidase S33 domain-containing protein</fullName>
    </recommendedName>
</protein>
<evidence type="ECO:0008006" key="3">
    <source>
        <dbReference type="Google" id="ProtNLM"/>
    </source>
</evidence>
<dbReference type="EMBL" id="JAUZVY010000006">
    <property type="protein sequence ID" value="MDP4530073.1"/>
    <property type="molecule type" value="Genomic_DNA"/>
</dbReference>
<accession>A0ABT9GSX5</accession>
<gene>
    <name evidence="1" type="ORF">Q3O59_13680</name>
</gene>
<dbReference type="Gene3D" id="3.40.50.1820">
    <property type="entry name" value="alpha/beta hydrolase"/>
    <property type="match status" value="1"/>
</dbReference>
<proteinExistence type="predicted"/>